<feature type="binding site" evidence="8">
    <location>
        <position position="209"/>
    </location>
    <ligand>
        <name>3-phosphoshikimate</name>
        <dbReference type="ChEBI" id="CHEBI:145989"/>
    </ligand>
</feature>
<feature type="binding site" evidence="8">
    <location>
        <position position="183"/>
    </location>
    <ligand>
        <name>phosphoenolpyruvate</name>
        <dbReference type="ChEBI" id="CHEBI:58702"/>
    </ligand>
</feature>
<feature type="binding site" evidence="8">
    <location>
        <position position="181"/>
    </location>
    <ligand>
        <name>3-phosphoshikimate</name>
        <dbReference type="ChEBI" id="CHEBI:145989"/>
    </ligand>
</feature>
<dbReference type="PATRIC" id="fig|1005043.3.peg.71"/>
<dbReference type="GO" id="GO:0008652">
    <property type="term" value="P:amino acid biosynthetic process"/>
    <property type="evidence" value="ECO:0007669"/>
    <property type="project" value="UniProtKB-KW"/>
</dbReference>
<dbReference type="InterPro" id="IPR036968">
    <property type="entry name" value="Enolpyruvate_Tfrase_sf"/>
</dbReference>
<keyword evidence="5 8" id="KW-0808">Transferase</keyword>
<dbReference type="GO" id="GO:0005737">
    <property type="term" value="C:cytoplasm"/>
    <property type="evidence" value="ECO:0007669"/>
    <property type="project" value="UniProtKB-SubCell"/>
</dbReference>
<dbReference type="InterPro" id="IPR001986">
    <property type="entry name" value="Enolpyruvate_Tfrase_dom"/>
</dbReference>
<comment type="pathway">
    <text evidence="1 8">Metabolic intermediate biosynthesis; chorismate biosynthesis; chorismate from D-erythrose 4-phosphate and phosphoenolpyruvate: step 6/7.</text>
</comment>
<dbReference type="CDD" id="cd01556">
    <property type="entry name" value="EPSP_synthase"/>
    <property type="match status" value="1"/>
</dbReference>
<dbReference type="PIRSF" id="PIRSF000505">
    <property type="entry name" value="EPSPS"/>
    <property type="match status" value="1"/>
</dbReference>
<dbReference type="UniPathway" id="UPA00053">
    <property type="reaction ID" value="UER00089"/>
</dbReference>
<comment type="subcellular location">
    <subcellularLocation>
        <location evidence="8">Cytoplasm</location>
    </subcellularLocation>
</comment>
<dbReference type="Pfam" id="PF00275">
    <property type="entry name" value="EPSP_synthase"/>
    <property type="match status" value="1"/>
</dbReference>
<dbReference type="InterPro" id="IPR023193">
    <property type="entry name" value="EPSP_synthase_CS"/>
</dbReference>
<evidence type="ECO:0000256" key="2">
    <source>
        <dbReference type="ARBA" id="ARBA00009948"/>
    </source>
</evidence>
<dbReference type="EMBL" id="AGCA01000018">
    <property type="protein sequence ID" value="EGY29935.1"/>
    <property type="molecule type" value="Genomic_DNA"/>
</dbReference>
<dbReference type="GO" id="GO:0009423">
    <property type="term" value="P:chorismate biosynthetic process"/>
    <property type="evidence" value="ECO:0007669"/>
    <property type="project" value="UniProtKB-UniRule"/>
</dbReference>
<dbReference type="PROSITE" id="PS00885">
    <property type="entry name" value="EPSP_SYNTHASE_2"/>
    <property type="match status" value="1"/>
</dbReference>
<feature type="binding site" evidence="8">
    <location>
        <position position="34"/>
    </location>
    <ligand>
        <name>phosphoenolpyruvate</name>
        <dbReference type="ChEBI" id="CHEBI:58702"/>
    </ligand>
</feature>
<feature type="binding site" evidence="8">
    <location>
        <position position="399"/>
    </location>
    <ligand>
        <name>phosphoenolpyruvate</name>
        <dbReference type="ChEBI" id="CHEBI:58702"/>
    </ligand>
</feature>
<feature type="binding site" evidence="8">
    <location>
        <position position="352"/>
    </location>
    <ligand>
        <name>3-phosphoshikimate</name>
        <dbReference type="ChEBI" id="CHEBI:145989"/>
    </ligand>
</feature>
<dbReference type="Proteomes" id="UP000004116">
    <property type="component" value="Unassembled WGS sequence"/>
</dbReference>
<feature type="binding site" evidence="8">
    <location>
        <position position="424"/>
    </location>
    <ligand>
        <name>phosphoenolpyruvate</name>
        <dbReference type="ChEBI" id="CHEBI:58702"/>
    </ligand>
</feature>
<feature type="binding site" evidence="8">
    <location>
        <position position="39"/>
    </location>
    <ligand>
        <name>3-phosphoshikimate</name>
        <dbReference type="ChEBI" id="CHEBI:145989"/>
    </ligand>
</feature>
<dbReference type="PANTHER" id="PTHR21090">
    <property type="entry name" value="AROM/DEHYDROQUINATE SYNTHASE"/>
    <property type="match status" value="1"/>
</dbReference>
<keyword evidence="6 8" id="KW-0057">Aromatic amino acid biosynthesis</keyword>
<feature type="binding site" evidence="8">
    <location>
        <position position="34"/>
    </location>
    <ligand>
        <name>3-phosphoshikimate</name>
        <dbReference type="ChEBI" id="CHEBI:145989"/>
    </ligand>
</feature>
<feature type="binding site" evidence="8">
    <location>
        <position position="108"/>
    </location>
    <ligand>
        <name>phosphoenolpyruvate</name>
        <dbReference type="ChEBI" id="CHEBI:58702"/>
    </ligand>
</feature>
<feature type="active site" description="Proton acceptor" evidence="8">
    <location>
        <position position="325"/>
    </location>
</feature>
<evidence type="ECO:0000256" key="4">
    <source>
        <dbReference type="ARBA" id="ARBA00022605"/>
    </source>
</evidence>
<organism evidence="10 11">
    <name type="scientific">Candidatus Regiella insecticola 5.15</name>
    <dbReference type="NCBI Taxonomy" id="1005043"/>
    <lineage>
        <taxon>Bacteria</taxon>
        <taxon>Pseudomonadati</taxon>
        <taxon>Pseudomonadota</taxon>
        <taxon>Gammaproteobacteria</taxon>
        <taxon>Enterobacterales</taxon>
        <taxon>Enterobacteriaceae</taxon>
        <taxon>aphid secondary symbionts</taxon>
        <taxon>Candidatus Regiella</taxon>
    </lineage>
</organism>
<evidence type="ECO:0000259" key="9">
    <source>
        <dbReference type="Pfam" id="PF00275"/>
    </source>
</evidence>
<evidence type="ECO:0000256" key="3">
    <source>
        <dbReference type="ARBA" id="ARBA00022490"/>
    </source>
</evidence>
<proteinExistence type="inferred from homology"/>
<comment type="catalytic activity">
    <reaction evidence="7">
        <text>3-phosphoshikimate + phosphoenolpyruvate = 5-O-(1-carboxyvinyl)-3-phosphoshikimate + phosphate</text>
        <dbReference type="Rhea" id="RHEA:21256"/>
        <dbReference type="ChEBI" id="CHEBI:43474"/>
        <dbReference type="ChEBI" id="CHEBI:57701"/>
        <dbReference type="ChEBI" id="CHEBI:58702"/>
        <dbReference type="ChEBI" id="CHEBI:145989"/>
        <dbReference type="EC" id="2.5.1.19"/>
    </reaction>
    <physiologicalReaction direction="left-to-right" evidence="7">
        <dbReference type="Rhea" id="RHEA:21257"/>
    </physiologicalReaction>
</comment>
<feature type="domain" description="Enolpyruvate transferase" evidence="9">
    <location>
        <begin position="23"/>
        <end position="433"/>
    </location>
</feature>
<dbReference type="EC" id="2.5.1.19" evidence="8"/>
<evidence type="ECO:0000256" key="8">
    <source>
        <dbReference type="HAMAP-Rule" id="MF_00210"/>
    </source>
</evidence>
<evidence type="ECO:0000313" key="10">
    <source>
        <dbReference type="EMBL" id="EGY29935.1"/>
    </source>
</evidence>
<feature type="binding site" evidence="8">
    <location>
        <position position="356"/>
    </location>
    <ligand>
        <name>phosphoenolpyruvate</name>
        <dbReference type="ChEBI" id="CHEBI:58702"/>
    </ligand>
</feature>
<comment type="caution">
    <text evidence="10">The sequence shown here is derived from an EMBL/GenBank/DDBJ whole genome shotgun (WGS) entry which is preliminary data.</text>
</comment>
<dbReference type="AlphaFoldDB" id="G2GWE3"/>
<evidence type="ECO:0000313" key="11">
    <source>
        <dbReference type="Proteomes" id="UP000004116"/>
    </source>
</evidence>
<sequence length="440" mass="48421">MLESLSASSKSSLAKLRLQPIPLINGTVRLPGSKSISNRVLLLAALASGTTQIDNLLDSDDTRHMLKALTTLGVKYRLSADATQCEIDGLSGLMHTDKEQKLFLGNAGTVLRPLTAVLCLGNSEVILTGEPRMKERPIGHLVDALRQGGAQIDYLEQHNYPPLRLKGGFSGGTLTLDGSLSSQFLTALLLAAPLAIQDTHIQIQGNLVSKPYIDVTLHLMKIFGVEVRRQNYQHFYIKGRQTYRSPKKYWIEGDASSASYFLAAAAIKGGKVCVKGIGKKSIQGDIEFANVLQRMGATIHWHDDYIECCRGQLQGIDIDMNHIPDVAMTLAITALFATGSTTIRNIYNWRIKETDRIYAMTTELEKVGAKVMAGKDHICIVPPQKLIFTTEINTYNDHRMAMCFSLLALSDNPITILNPNCVTKTFPDYFHNLTALSSCI</sequence>
<name>G2GWE3_9ENTR</name>
<comment type="subunit">
    <text evidence="8">Monomer.</text>
</comment>
<dbReference type="FunFam" id="3.65.10.10:FF:000004">
    <property type="entry name" value="3-phosphoshikimate 1-carboxyvinyltransferase"/>
    <property type="match status" value="1"/>
</dbReference>
<dbReference type="PROSITE" id="PS00104">
    <property type="entry name" value="EPSP_SYNTHASE_1"/>
    <property type="match status" value="1"/>
</dbReference>
<reference evidence="10 11" key="1">
    <citation type="journal article" date="2012" name="Genome Res.">
        <title>Genomic basis of endosymbiont-conferred protection against an insect parasitoid.</title>
        <authorList>
            <person name="Hansen A.K."/>
            <person name="Vorburger C."/>
            <person name="Moran N.A."/>
        </authorList>
    </citation>
    <scope>NUCLEOTIDE SEQUENCE [LARGE SCALE GENOMIC DNA]</scope>
    <source>
        <strain evidence="11">R5.15</strain>
    </source>
</reference>
<dbReference type="FunFam" id="3.65.10.10:FF:000003">
    <property type="entry name" value="3-phosphoshikimate 1-carboxyvinyltransferase"/>
    <property type="match status" value="1"/>
</dbReference>
<evidence type="ECO:0000256" key="6">
    <source>
        <dbReference type="ARBA" id="ARBA00023141"/>
    </source>
</evidence>
<keyword evidence="3 8" id="KW-0963">Cytoplasm</keyword>
<feature type="binding site" evidence="8">
    <location>
        <position position="348"/>
    </location>
    <ligand>
        <name>3-phosphoshikimate</name>
        <dbReference type="ChEBI" id="CHEBI:145989"/>
    </ligand>
</feature>
<dbReference type="PANTHER" id="PTHR21090:SF5">
    <property type="entry name" value="PENTAFUNCTIONAL AROM POLYPEPTIDE"/>
    <property type="match status" value="1"/>
</dbReference>
<feature type="binding site" evidence="8">
    <location>
        <position position="325"/>
    </location>
    <ligand>
        <name>3-phosphoshikimate</name>
        <dbReference type="ChEBI" id="CHEBI:145989"/>
    </ligand>
</feature>
<feature type="binding site" evidence="8">
    <location>
        <position position="182"/>
    </location>
    <ligand>
        <name>3-phosphoshikimate</name>
        <dbReference type="ChEBI" id="CHEBI:145989"/>
    </ligand>
</feature>
<dbReference type="Gene3D" id="3.65.10.10">
    <property type="entry name" value="Enolpyruvate transferase domain"/>
    <property type="match status" value="2"/>
</dbReference>
<accession>G2GWE3</accession>
<dbReference type="OrthoDB" id="9809920at2"/>
<dbReference type="SUPFAM" id="SSF55205">
    <property type="entry name" value="EPT/RTPC-like"/>
    <property type="match status" value="1"/>
</dbReference>
<dbReference type="InterPro" id="IPR013792">
    <property type="entry name" value="RNA3'P_cycl/enolpyr_Trfase_a/b"/>
</dbReference>
<comment type="similarity">
    <text evidence="2 8">Belongs to the EPSP synthase family.</text>
</comment>
<feature type="binding site" evidence="8">
    <location>
        <position position="183"/>
    </location>
    <ligand>
        <name>3-phosphoshikimate</name>
        <dbReference type="ChEBI" id="CHEBI:145989"/>
    </ligand>
</feature>
<evidence type="ECO:0000256" key="1">
    <source>
        <dbReference type="ARBA" id="ARBA00004811"/>
    </source>
</evidence>
<dbReference type="InterPro" id="IPR006264">
    <property type="entry name" value="EPSP_synthase"/>
</dbReference>
<evidence type="ECO:0000256" key="7">
    <source>
        <dbReference type="ARBA" id="ARBA00044633"/>
    </source>
</evidence>
<dbReference type="GO" id="GO:0009073">
    <property type="term" value="P:aromatic amino acid family biosynthetic process"/>
    <property type="evidence" value="ECO:0007669"/>
    <property type="project" value="UniProtKB-KW"/>
</dbReference>
<protein>
    <recommendedName>
        <fullName evidence="8">3-phosphoshikimate 1-carboxyvinyltransferase</fullName>
        <ecNumber evidence="8">2.5.1.19</ecNumber>
    </recommendedName>
    <alternativeName>
        <fullName evidence="8">5-enolpyruvylshikimate-3-phosphate synthase</fullName>
        <shortName evidence="8">EPSP synthase</shortName>
        <shortName evidence="8">EPSPS</shortName>
    </alternativeName>
</protein>
<evidence type="ECO:0000256" key="5">
    <source>
        <dbReference type="ARBA" id="ARBA00022679"/>
    </source>
</evidence>
<keyword evidence="4 8" id="KW-0028">Amino-acid biosynthesis</keyword>
<dbReference type="HAMAP" id="MF_00210">
    <property type="entry name" value="EPSP_synth"/>
    <property type="match status" value="1"/>
</dbReference>
<dbReference type="GO" id="GO:0003866">
    <property type="term" value="F:3-phosphoshikimate 1-carboxyvinyltransferase activity"/>
    <property type="evidence" value="ECO:0007669"/>
    <property type="project" value="UniProtKB-UniRule"/>
</dbReference>
<gene>
    <name evidence="8" type="primary">aroA</name>
    <name evidence="10" type="ORF">Rin_00000770</name>
</gene>
<feature type="binding site" evidence="8">
    <location>
        <position position="35"/>
    </location>
    <ligand>
        <name>3-phosphoshikimate</name>
        <dbReference type="ChEBI" id="CHEBI:145989"/>
    </ligand>
</feature>
<feature type="binding site" evidence="8">
    <location>
        <position position="136"/>
    </location>
    <ligand>
        <name>phosphoenolpyruvate</name>
        <dbReference type="ChEBI" id="CHEBI:58702"/>
    </ligand>
</feature>
<dbReference type="RefSeq" id="WP_006705712.1">
    <property type="nucleotide sequence ID" value="NZ_AGCA01000018.1"/>
</dbReference>
<keyword evidence="11" id="KW-1185">Reference proteome</keyword>
<dbReference type="NCBIfam" id="TIGR01356">
    <property type="entry name" value="aroA"/>
    <property type="match status" value="1"/>
</dbReference>
<comment type="function">
    <text evidence="8">Catalyzes the transfer of the enolpyruvyl moiety of phosphoenolpyruvate (PEP) to the 5-hydroxyl of shikimate-3-phosphate (S3P) to produce enolpyruvyl shikimate-3-phosphate and inorganic phosphate.</text>
</comment>